<dbReference type="CDD" id="cd01650">
    <property type="entry name" value="RT_nLTR_like"/>
    <property type="match status" value="1"/>
</dbReference>
<evidence type="ECO:0000313" key="3">
    <source>
        <dbReference type="Proteomes" id="UP000467841"/>
    </source>
</evidence>
<organism evidence="2 3">
    <name type="scientific">Microthlaspi erraticum</name>
    <dbReference type="NCBI Taxonomy" id="1685480"/>
    <lineage>
        <taxon>Eukaryota</taxon>
        <taxon>Viridiplantae</taxon>
        <taxon>Streptophyta</taxon>
        <taxon>Embryophyta</taxon>
        <taxon>Tracheophyta</taxon>
        <taxon>Spermatophyta</taxon>
        <taxon>Magnoliopsida</taxon>
        <taxon>eudicotyledons</taxon>
        <taxon>Gunneridae</taxon>
        <taxon>Pentapetalae</taxon>
        <taxon>rosids</taxon>
        <taxon>malvids</taxon>
        <taxon>Brassicales</taxon>
        <taxon>Brassicaceae</taxon>
        <taxon>Coluteocarpeae</taxon>
        <taxon>Microthlaspi</taxon>
    </lineage>
</organism>
<gene>
    <name evidence="2" type="ORF">MERR_LOCUS18005</name>
</gene>
<protein>
    <recommendedName>
        <fullName evidence="1">Reverse transcriptase domain-containing protein</fullName>
    </recommendedName>
</protein>
<comment type="caution">
    <text evidence="2">The sequence shown here is derived from an EMBL/GenBank/DDBJ whole genome shotgun (WGS) entry which is preliminary data.</text>
</comment>
<dbReference type="InterPro" id="IPR000477">
    <property type="entry name" value="RT_dom"/>
</dbReference>
<dbReference type="PANTHER" id="PTHR31635">
    <property type="entry name" value="REVERSE TRANSCRIPTASE DOMAIN-CONTAINING PROTEIN-RELATED"/>
    <property type="match status" value="1"/>
</dbReference>
<keyword evidence="3" id="KW-1185">Reference proteome</keyword>
<sequence>MNEALTKPVTENEVKIALFAMHPEKAPGPDGMTALFYQKFWDILKQDITKMVNDFLVEGTIVAGMNETNICLIPKKDKPQEMSQFRPISLCNVSYKIISKLLCQRLKRIFPNFISETQSAFVAGRQITDNILIAQELFHALRTNPGGRTKRMAIKTDMSKAYDRVEWEFIEAVMRKMGFAETWIRWIMRCITSVSYHVLINGQPRGNIIPQRGLRQGDPLSLFIFILCTEALIALLNEAEEKGRITGMRVARASPPVSHLLFADDSLFFCKAEPRECDEVISILQKYGKASGQRINFDKSSLLFGKRIQGTNKTHIKAITGIQNEGGMGTYLGIPEDISGSKCKLFAYIKD</sequence>
<reference evidence="2" key="1">
    <citation type="submission" date="2020-01" db="EMBL/GenBank/DDBJ databases">
        <authorList>
            <person name="Mishra B."/>
        </authorList>
    </citation>
    <scope>NUCLEOTIDE SEQUENCE [LARGE SCALE GENOMIC DNA]</scope>
</reference>
<dbReference type="SUPFAM" id="SSF56672">
    <property type="entry name" value="DNA/RNA polymerases"/>
    <property type="match status" value="1"/>
</dbReference>
<dbReference type="Pfam" id="PF00078">
    <property type="entry name" value="RVT_1"/>
    <property type="match status" value="1"/>
</dbReference>
<proteinExistence type="predicted"/>
<accession>A0A6D2IQU5</accession>
<dbReference type="PANTHER" id="PTHR31635:SF196">
    <property type="entry name" value="REVERSE TRANSCRIPTASE DOMAIN-CONTAINING PROTEIN-RELATED"/>
    <property type="match status" value="1"/>
</dbReference>
<dbReference type="PROSITE" id="PS50878">
    <property type="entry name" value="RT_POL"/>
    <property type="match status" value="1"/>
</dbReference>
<evidence type="ECO:0000313" key="2">
    <source>
        <dbReference type="EMBL" id="CAA7030770.1"/>
    </source>
</evidence>
<name>A0A6D2IQU5_9BRAS</name>
<dbReference type="AlphaFoldDB" id="A0A6D2IQU5"/>
<dbReference type="OrthoDB" id="1088220at2759"/>
<feature type="domain" description="Reverse transcriptase" evidence="1">
    <location>
        <begin position="54"/>
        <end position="336"/>
    </location>
</feature>
<dbReference type="InterPro" id="IPR043502">
    <property type="entry name" value="DNA/RNA_pol_sf"/>
</dbReference>
<dbReference type="Proteomes" id="UP000467841">
    <property type="component" value="Unassembled WGS sequence"/>
</dbReference>
<evidence type="ECO:0000259" key="1">
    <source>
        <dbReference type="PROSITE" id="PS50878"/>
    </source>
</evidence>
<dbReference type="EMBL" id="CACVBM020001097">
    <property type="protein sequence ID" value="CAA7030770.1"/>
    <property type="molecule type" value="Genomic_DNA"/>
</dbReference>